<evidence type="ECO:0000256" key="4">
    <source>
        <dbReference type="ARBA" id="ARBA00022553"/>
    </source>
</evidence>
<feature type="domain" description="REM-1" evidence="22">
    <location>
        <begin position="387"/>
        <end position="466"/>
    </location>
</feature>
<dbReference type="InterPro" id="IPR036866">
    <property type="entry name" value="RibonucZ/Hydroxyglut_hydro"/>
</dbReference>
<dbReference type="InterPro" id="IPR035892">
    <property type="entry name" value="C2_domain_sf"/>
</dbReference>
<keyword evidence="17" id="KW-0472">Membrane</keyword>
<keyword evidence="9" id="KW-0418">Kinase</keyword>
<dbReference type="InterPro" id="IPR000961">
    <property type="entry name" value="AGC-kinase_C"/>
</dbReference>
<dbReference type="RefSeq" id="XP_031023494.1">
    <property type="nucleotide sequence ID" value="XM_031170516.1"/>
</dbReference>
<dbReference type="Proteomes" id="UP000319731">
    <property type="component" value="Unassembled WGS sequence"/>
</dbReference>
<evidence type="ECO:0000256" key="13">
    <source>
        <dbReference type="ARBA" id="ARBA00047470"/>
    </source>
</evidence>
<dbReference type="Pfam" id="PF00433">
    <property type="entry name" value="Pkinase_C"/>
    <property type="match status" value="1"/>
</dbReference>
<evidence type="ECO:0000259" key="20">
    <source>
        <dbReference type="PROSITE" id="PS50081"/>
    </source>
</evidence>
<reference evidence="23 24" key="1">
    <citation type="journal article" date="2019" name="Sci. Rep.">
        <title>Comparative genomics of chytrid fungi reveal insights into the obligate biotrophic and pathogenic lifestyle of Synchytrium endobioticum.</title>
        <authorList>
            <person name="van de Vossenberg B.T.L.H."/>
            <person name="Warris S."/>
            <person name="Nguyen H.D.T."/>
            <person name="van Gent-Pelzer M.P.E."/>
            <person name="Joly D.L."/>
            <person name="van de Geest H.C."/>
            <person name="Bonants P.J.M."/>
            <person name="Smith D.S."/>
            <person name="Levesque C.A."/>
            <person name="van der Lee T.A.J."/>
        </authorList>
    </citation>
    <scope>NUCLEOTIDE SEQUENCE [LARGE SCALE GENOMIC DNA]</scope>
    <source>
        <strain evidence="23 24">JEL517</strain>
    </source>
</reference>
<evidence type="ECO:0000256" key="5">
    <source>
        <dbReference type="ARBA" id="ARBA00022679"/>
    </source>
</evidence>
<dbReference type="SMART" id="SM00109">
    <property type="entry name" value="C1"/>
    <property type="match status" value="2"/>
</dbReference>
<feature type="domain" description="C2" evidence="18">
    <location>
        <begin position="500"/>
        <end position="617"/>
    </location>
</feature>
<evidence type="ECO:0000259" key="21">
    <source>
        <dbReference type="PROSITE" id="PS51285"/>
    </source>
</evidence>
<evidence type="ECO:0000313" key="23">
    <source>
        <dbReference type="EMBL" id="TPX32251.1"/>
    </source>
</evidence>
<keyword evidence="7 15" id="KW-0547">Nucleotide-binding</keyword>
<evidence type="ECO:0000256" key="3">
    <source>
        <dbReference type="ARBA" id="ARBA00022527"/>
    </source>
</evidence>
<comment type="similarity">
    <text evidence="1">Belongs to the protein kinase superfamily. AGC Ser/Thr protein kinase family. PKC subfamily.</text>
</comment>
<feature type="compositionally biased region" description="Low complexity" evidence="16">
    <location>
        <begin position="490"/>
        <end position="503"/>
    </location>
</feature>
<dbReference type="InterPro" id="IPR001279">
    <property type="entry name" value="Metallo-B-lactamas"/>
</dbReference>
<keyword evidence="24" id="KW-1185">Reference proteome</keyword>
<keyword evidence="6" id="KW-0479">Metal-binding</keyword>
<keyword evidence="5" id="KW-0808">Transferase</keyword>
<feature type="domain" description="Phorbol-ester/DAG-type" evidence="20">
    <location>
        <begin position="681"/>
        <end position="726"/>
    </location>
</feature>
<feature type="binding site" evidence="15">
    <location>
        <position position="934"/>
    </location>
    <ligand>
        <name>ATP</name>
        <dbReference type="ChEBI" id="CHEBI:30616"/>
    </ligand>
</feature>
<dbReference type="Gene3D" id="2.60.40.150">
    <property type="entry name" value="C2 domain"/>
    <property type="match status" value="1"/>
</dbReference>
<dbReference type="SMART" id="SM00220">
    <property type="entry name" value="S_TKc"/>
    <property type="match status" value="1"/>
</dbReference>
<evidence type="ECO:0000256" key="7">
    <source>
        <dbReference type="ARBA" id="ARBA00022741"/>
    </source>
</evidence>
<dbReference type="SUPFAM" id="SSF57889">
    <property type="entry name" value="Cysteine-rich domain"/>
    <property type="match status" value="2"/>
</dbReference>
<keyword evidence="4" id="KW-0597">Phosphoprotein</keyword>
<dbReference type="PROSITE" id="PS00479">
    <property type="entry name" value="ZF_DAG_PE_1"/>
    <property type="match status" value="1"/>
</dbReference>
<feature type="domain" description="Protein kinase" evidence="19">
    <location>
        <begin position="905"/>
        <end position="1164"/>
    </location>
</feature>
<comment type="catalytic activity">
    <reaction evidence="13">
        <text>L-seryl-[protein] + ATP = O-phospho-L-seryl-[protein] + ADP + H(+)</text>
        <dbReference type="Rhea" id="RHEA:17989"/>
        <dbReference type="Rhea" id="RHEA-COMP:9863"/>
        <dbReference type="Rhea" id="RHEA-COMP:11604"/>
        <dbReference type="ChEBI" id="CHEBI:15378"/>
        <dbReference type="ChEBI" id="CHEBI:29999"/>
        <dbReference type="ChEBI" id="CHEBI:30616"/>
        <dbReference type="ChEBI" id="CHEBI:83421"/>
        <dbReference type="ChEBI" id="CHEBI:456216"/>
        <dbReference type="EC" id="2.7.11.13"/>
    </reaction>
</comment>
<dbReference type="Pfam" id="PF00753">
    <property type="entry name" value="Lactamase_B"/>
    <property type="match status" value="1"/>
</dbReference>
<name>A0A507BYR5_9FUNG</name>
<dbReference type="GO" id="GO:0008270">
    <property type="term" value="F:zinc ion binding"/>
    <property type="evidence" value="ECO:0007669"/>
    <property type="project" value="UniProtKB-KW"/>
</dbReference>
<sequence length="2338" mass="248476">MSDIEELPDYNKFAEIGSGILRCTVAWHNKGLLIPVSIFLIKTGDSSWIIVDSGLETTWDALNSALDGVLKPGDTISHMIPTHAHLDHIGAFDLLKKRFPDIIPAIMKDEIPFVLGTMKFAEGAASPMSVFSLIGKRMLPETWVPKNYSKDQVLVLNDGDMLGGGTIQVYHTPGHTPGSTSILHVPTGGIIIGDSLMMMVSLSPSLPCCGGGHKKPFLQGAPTLSTMDPRKNIASVKKLLGMSSIKNFWPSHDSTFNGLAVSDAPDAMESPAMKELDAKIAREIAVRDGARKMLTILSDRMAKEKCQADLLESEKRLDYLRNQKSLLMQRASQSSLSSIQSGASVSSTGSLTEISIDPGAATPNHNKSRESSSTNLSATTPVFEHLKHDPNYTTQKVRYKLQEVRSKLEIEQRVREGTEKMSQALANTPNADQRLKDEAAAKMSECAAKVMFLSEAEKRYKGLYVDTETTDSPSESNAILQGSSSSYSNILSSSESTVSPVGSAPGTPHSARAPRFTLTGHLRLRILTASNIPGRRSPNTQMFVVVRVDGVERAQTKTTRKDWNEDFDIPIDRSHDVEISVYDEDGKLLSLIWFKLHDLEEDLKYVIAKADNVSTSSLHTASTGASSGAAKQPEPMETWLDMEPGGQIRVRLNFLSDAILSKKDEGIFRRQPVKKGVFARGHKFIQQQFYQPLMCSVCNSFLMFGLRCEHCRYTAHKECHRQSLKCIIKSYQESRDNTQDKSQRAFNLYHIPHRFEPSTVTPPAWCHHCGQLLPLGRNQARRCSECKLQYHRECESVVPNYCGMTVSTLNQMLGAIEGADAMKRQKLLDEELAAAQAQSASEKPAAAVNQPAVASRPVAPSSASATIVAPDVKKPSAATSGSNSDLAIPPNRTSSSARKIGLDDFTFLAVLGKGAFGKVMLAEERKSGKMVAIKALRKDHYIQTQDVESIRSELRVFLIASRGHHPFLVNLYSCFQTKTRVYFVMDYAAGGDLMFHIQAGRFTMDRIRFYAAEVLLALEYFHKHNVVYRDLKPENVMLVAEGHVKLVDYGICRENMRYGDRTNTFCGTPDFMAPEILMGDPYTRAVDWWSYGVLLYVMWARKYPYKGDDEREILDAIMDRPISWPQDRDPELVSLITRLLQANPAKRLGAGRSDADEIKRHPWFNGVDWDALSALKAEPPFKPYRASATDVSNFDRDFTREDPLAMTPVFSRLSEADQDSFKGFQSVMAIRLLIRTLVLISTFLAISAQKPIITFSLSPSTATILDINGLNNINISIWTNISSTDSKQLNVIADGCGQNSTIVTSIFTNATNSSSGSRTIAFPVNGLLPCSQTRISVVGNSSAWGSIASLNSTNVTVQYAPSLNITSPANGVSLTYMNGFQVGISTNASLYTSAVPNFTAFIYPPCISTGSFYQLVPTYTGSSVIRSYLVSPGAPLQLGAHCPLKIIGNDGAYNSAILANITVTFVARTLTVVQPVSGATVSVATPFVVRMSNSNFLGTALLDVGVVGAGCMPAVNYSLGSYTATQVTSGVNVVVANYSTCVNRTWNLVVAAPDVTSSVSVNLVLPTSTTSKLSTISTTVKTTSTASTTTTTKPTTTLVVSTQASTLSTSSSAMTTSFVSTRGLSTTSNVATTTSKQTTGTISVLSIPSPATIVASTASTRTTSSFVASATSSITLPSPAALGPSISTLTTSGTTRMTGTGTFTVATLTTTVGTQTTTLSSLPKPATIQGTTTSTASYASASPIPIVAASMLDTSISDALTRVPAAIQSVDVILSMKTTTMTPVTWLSTQTLTTTTTVLSGTITVPNPATLTIPATLTTITNSAITTTTSKSSTTAAPPQNPAVVTLSAGTTSTVTVSSGSSLVATTTISSSPSNIVIDNPAGNPILMQTSQIPSASPSSMVVDNPAGNPVFIAATTTQSFGTTSSPAALTTTLSTAVSTTKGATATMNATVLPATVGAISSSTGLATTTSNGPSTVVSTATSSSTTVPVTTSSKPVTTSSSAVITSSSTSITSTATTTGTTQPTSTTKTSSASQTSSLITSTSSATTTTSSATTQTTSSAYSTSTSSSVPITTSYTTTYTTVGTTATTLSAAATTTVSLSEGSGLQPLAPSPAPTLPSIETTSTTTTTTSLALGAIQPAATLSLISSSPSPSPTDTPTSNINTTVILAATFGALGAVGAAGAAAFFISRNNKDGAARARRIANARVTASGNLVTASGDVLNASTDLVDTSEWGIGMSRDMIQVSRPESAAVSTNRGRVTPVQNVHDGVDFVAVEPVPIGNARPQYYRRDVRKQPPVFTPSRPESSRSARIDVVGQSTPSLNPVWVSTQTLRDRPWMP</sequence>
<dbReference type="Gene3D" id="3.60.15.10">
    <property type="entry name" value="Ribonuclease Z/Hydroxyacylglutathione hydrolase-like"/>
    <property type="match status" value="1"/>
</dbReference>
<feature type="region of interest" description="Disordered" evidence="16">
    <location>
        <begin position="1965"/>
        <end position="2070"/>
    </location>
</feature>
<evidence type="ECO:0000256" key="2">
    <source>
        <dbReference type="ARBA" id="ARBA00012429"/>
    </source>
</evidence>
<dbReference type="SUPFAM" id="SSF49562">
    <property type="entry name" value="C2 domain (Calcium/lipid-binding domain, CaLB)"/>
    <property type="match status" value="1"/>
</dbReference>
<dbReference type="EMBL" id="QEAO01000032">
    <property type="protein sequence ID" value="TPX32251.1"/>
    <property type="molecule type" value="Genomic_DNA"/>
</dbReference>
<evidence type="ECO:0000256" key="12">
    <source>
        <dbReference type="ARBA" id="ARBA00047272"/>
    </source>
</evidence>
<keyword evidence="8" id="KW-0863">Zinc-finger</keyword>
<accession>A0A507BYR5</accession>
<dbReference type="InterPro" id="IPR000719">
    <property type="entry name" value="Prot_kinase_dom"/>
</dbReference>
<dbReference type="PROSITE" id="PS51860">
    <property type="entry name" value="REM_1"/>
    <property type="match status" value="1"/>
</dbReference>
<evidence type="ECO:0000259" key="18">
    <source>
        <dbReference type="PROSITE" id="PS50004"/>
    </source>
</evidence>
<dbReference type="SMART" id="SM00742">
    <property type="entry name" value="Hr1"/>
    <property type="match status" value="2"/>
</dbReference>
<dbReference type="InterPro" id="IPR002219">
    <property type="entry name" value="PKC_DAG/PE"/>
</dbReference>
<dbReference type="InterPro" id="IPR017441">
    <property type="entry name" value="Protein_kinase_ATP_BS"/>
</dbReference>
<feature type="domain" description="Phorbol-ester/DAG-type" evidence="20">
    <location>
        <begin position="752"/>
        <end position="802"/>
    </location>
</feature>
<evidence type="ECO:0000259" key="19">
    <source>
        <dbReference type="PROSITE" id="PS50011"/>
    </source>
</evidence>
<feature type="region of interest" description="Disordered" evidence="16">
    <location>
        <begin position="337"/>
        <end position="376"/>
    </location>
</feature>
<evidence type="ECO:0000259" key="22">
    <source>
        <dbReference type="PROSITE" id="PS51860"/>
    </source>
</evidence>
<dbReference type="PROSITE" id="PS50081">
    <property type="entry name" value="ZF_DAG_PE_2"/>
    <property type="match status" value="2"/>
</dbReference>
<evidence type="ECO:0000256" key="14">
    <source>
        <dbReference type="PROSITE-ProRule" id="PRU01207"/>
    </source>
</evidence>
<dbReference type="Gene3D" id="3.30.60.20">
    <property type="match status" value="2"/>
</dbReference>
<dbReference type="Pfam" id="PF00130">
    <property type="entry name" value="C1_1"/>
    <property type="match status" value="2"/>
</dbReference>
<feature type="domain" description="AGC-kinase C-terminal" evidence="21">
    <location>
        <begin position="1165"/>
        <end position="1236"/>
    </location>
</feature>
<dbReference type="InterPro" id="IPR000008">
    <property type="entry name" value="C2_dom"/>
</dbReference>
<dbReference type="SMART" id="SM00133">
    <property type="entry name" value="S_TK_X"/>
    <property type="match status" value="1"/>
</dbReference>
<dbReference type="InterPro" id="IPR036274">
    <property type="entry name" value="HR1_rpt_sf"/>
</dbReference>
<dbReference type="PROSITE" id="PS50011">
    <property type="entry name" value="PROTEIN_KINASE_DOM"/>
    <property type="match status" value="1"/>
</dbReference>
<dbReference type="GeneID" id="42005813"/>
<dbReference type="GO" id="GO:0005524">
    <property type="term" value="F:ATP binding"/>
    <property type="evidence" value="ECO:0007669"/>
    <property type="project" value="UniProtKB-UniRule"/>
</dbReference>
<evidence type="ECO:0000256" key="8">
    <source>
        <dbReference type="ARBA" id="ARBA00022771"/>
    </source>
</evidence>
<dbReference type="FunFam" id="3.30.200.20:FF:000474">
    <property type="entry name" value="Serine/threonine-protein kinase N2-like"/>
    <property type="match status" value="1"/>
</dbReference>
<dbReference type="SUPFAM" id="SSF56112">
    <property type="entry name" value="Protein kinase-like (PK-like)"/>
    <property type="match status" value="1"/>
</dbReference>
<dbReference type="GO" id="GO:0007165">
    <property type="term" value="P:signal transduction"/>
    <property type="evidence" value="ECO:0007669"/>
    <property type="project" value="InterPro"/>
</dbReference>
<evidence type="ECO:0000256" key="10">
    <source>
        <dbReference type="ARBA" id="ARBA00022833"/>
    </source>
</evidence>
<evidence type="ECO:0000256" key="17">
    <source>
        <dbReference type="SAM" id="Phobius"/>
    </source>
</evidence>
<feature type="compositionally biased region" description="Low complexity" evidence="16">
    <location>
        <begin position="337"/>
        <end position="352"/>
    </location>
</feature>
<dbReference type="PROSITE" id="PS50004">
    <property type="entry name" value="C2"/>
    <property type="match status" value="1"/>
</dbReference>
<keyword evidence="17" id="KW-1133">Transmembrane helix</keyword>
<keyword evidence="11 15" id="KW-0067">ATP-binding</keyword>
<feature type="region of interest" description="Disordered" evidence="16">
    <location>
        <begin position="490"/>
        <end position="513"/>
    </location>
</feature>
<dbReference type="FunFam" id="1.10.510.10:FF:000210">
    <property type="entry name" value="Non-specific serine/threonine protein kinase"/>
    <property type="match status" value="1"/>
</dbReference>
<dbReference type="InterPro" id="IPR017892">
    <property type="entry name" value="Pkinase_C"/>
</dbReference>
<dbReference type="Gene3D" id="1.10.287.160">
    <property type="entry name" value="HR1 repeat"/>
    <property type="match status" value="2"/>
</dbReference>
<dbReference type="InterPro" id="IPR011009">
    <property type="entry name" value="Kinase-like_dom_sf"/>
</dbReference>
<evidence type="ECO:0000256" key="9">
    <source>
        <dbReference type="ARBA" id="ARBA00022777"/>
    </source>
</evidence>
<dbReference type="SUPFAM" id="SSF46585">
    <property type="entry name" value="HR1 repeat"/>
    <property type="match status" value="2"/>
</dbReference>
<dbReference type="InterPro" id="IPR046349">
    <property type="entry name" value="C1-like_sf"/>
</dbReference>
<dbReference type="STRING" id="1806994.A0A507BYR5"/>
<dbReference type="Gene3D" id="1.10.510.10">
    <property type="entry name" value="Transferase(Phosphotransferase) domain 1"/>
    <property type="match status" value="1"/>
</dbReference>
<dbReference type="SMART" id="SM00849">
    <property type="entry name" value="Lactamase_B"/>
    <property type="match status" value="1"/>
</dbReference>
<dbReference type="GO" id="GO:0106310">
    <property type="term" value="F:protein serine kinase activity"/>
    <property type="evidence" value="ECO:0007669"/>
    <property type="project" value="RHEA"/>
</dbReference>
<keyword evidence="14" id="KW-0175">Coiled coil</keyword>
<feature type="compositionally biased region" description="Polar residues" evidence="16">
    <location>
        <begin position="877"/>
        <end position="893"/>
    </location>
</feature>
<dbReference type="InterPro" id="IPR011072">
    <property type="entry name" value="HR1_rho-bd"/>
</dbReference>
<feature type="compositionally biased region" description="Low complexity" evidence="16">
    <location>
        <begin position="1975"/>
        <end position="2070"/>
    </location>
</feature>
<dbReference type="EC" id="2.7.11.13" evidence="2"/>
<dbReference type="Gene3D" id="3.30.200.20">
    <property type="entry name" value="Phosphorylase Kinase, domain 1"/>
    <property type="match status" value="1"/>
</dbReference>
<dbReference type="PROSITE" id="PS51285">
    <property type="entry name" value="AGC_KINASE_CTER"/>
    <property type="match status" value="1"/>
</dbReference>
<comment type="catalytic activity">
    <reaction evidence="12">
        <text>L-threonyl-[protein] + ATP = O-phospho-L-threonyl-[protein] + ADP + H(+)</text>
        <dbReference type="Rhea" id="RHEA:46608"/>
        <dbReference type="Rhea" id="RHEA-COMP:11060"/>
        <dbReference type="Rhea" id="RHEA-COMP:11605"/>
        <dbReference type="ChEBI" id="CHEBI:15378"/>
        <dbReference type="ChEBI" id="CHEBI:30013"/>
        <dbReference type="ChEBI" id="CHEBI:30616"/>
        <dbReference type="ChEBI" id="CHEBI:61977"/>
        <dbReference type="ChEBI" id="CHEBI:456216"/>
        <dbReference type="EC" id="2.7.11.13"/>
    </reaction>
</comment>
<dbReference type="InterPro" id="IPR008271">
    <property type="entry name" value="Ser/Thr_kinase_AS"/>
</dbReference>
<organism evidence="23 24">
    <name type="scientific">Synchytrium microbalum</name>
    <dbReference type="NCBI Taxonomy" id="1806994"/>
    <lineage>
        <taxon>Eukaryota</taxon>
        <taxon>Fungi</taxon>
        <taxon>Fungi incertae sedis</taxon>
        <taxon>Chytridiomycota</taxon>
        <taxon>Chytridiomycota incertae sedis</taxon>
        <taxon>Chytridiomycetes</taxon>
        <taxon>Synchytriales</taxon>
        <taxon>Synchytriaceae</taxon>
        <taxon>Synchytrium</taxon>
    </lineage>
</organism>
<dbReference type="GO" id="GO:0004697">
    <property type="term" value="F:diacylglycerol-dependent serine/threonine kinase activity"/>
    <property type="evidence" value="ECO:0007669"/>
    <property type="project" value="UniProtKB-EC"/>
</dbReference>
<keyword evidence="10" id="KW-0862">Zinc</keyword>
<feature type="transmembrane region" description="Helical" evidence="17">
    <location>
        <begin position="2166"/>
        <end position="2188"/>
    </location>
</feature>
<comment type="caution">
    <text evidence="23">The sequence shown here is derived from an EMBL/GenBank/DDBJ whole genome shotgun (WGS) entry which is preliminary data.</text>
</comment>
<feature type="region of interest" description="Disordered" evidence="16">
    <location>
        <begin position="872"/>
        <end position="893"/>
    </location>
</feature>
<evidence type="ECO:0000313" key="24">
    <source>
        <dbReference type="Proteomes" id="UP000319731"/>
    </source>
</evidence>
<dbReference type="Pfam" id="PF00168">
    <property type="entry name" value="C2"/>
    <property type="match status" value="1"/>
</dbReference>
<evidence type="ECO:0000256" key="1">
    <source>
        <dbReference type="ARBA" id="ARBA00005490"/>
    </source>
</evidence>
<proteinExistence type="inferred from homology"/>
<evidence type="ECO:0000256" key="11">
    <source>
        <dbReference type="ARBA" id="ARBA00022840"/>
    </source>
</evidence>
<dbReference type="Pfam" id="PF02185">
    <property type="entry name" value="HR1"/>
    <property type="match status" value="1"/>
</dbReference>
<evidence type="ECO:0000256" key="16">
    <source>
        <dbReference type="SAM" id="MobiDB-lite"/>
    </source>
</evidence>
<gene>
    <name evidence="23" type="ORF">SmJEL517_g04588</name>
</gene>
<evidence type="ECO:0000256" key="15">
    <source>
        <dbReference type="PROSITE-ProRule" id="PRU10141"/>
    </source>
</evidence>
<dbReference type="SMART" id="SM00239">
    <property type="entry name" value="C2"/>
    <property type="match status" value="1"/>
</dbReference>
<feature type="compositionally biased region" description="Polar residues" evidence="16">
    <location>
        <begin position="1965"/>
        <end position="1974"/>
    </location>
</feature>
<dbReference type="OrthoDB" id="63267at2759"/>
<dbReference type="PROSITE" id="PS00108">
    <property type="entry name" value="PROTEIN_KINASE_ST"/>
    <property type="match status" value="1"/>
</dbReference>
<keyword evidence="3" id="KW-0723">Serine/threonine-protein kinase</keyword>
<dbReference type="Pfam" id="PF00069">
    <property type="entry name" value="Pkinase"/>
    <property type="match status" value="1"/>
</dbReference>
<dbReference type="PROSITE" id="PS00107">
    <property type="entry name" value="PROTEIN_KINASE_ATP"/>
    <property type="match status" value="1"/>
</dbReference>
<dbReference type="CDD" id="cd20823">
    <property type="entry name" value="C1_ScPKC1-like_rpt2"/>
    <property type="match status" value="1"/>
</dbReference>
<dbReference type="CDD" id="cd20822">
    <property type="entry name" value="C1_ScPKC1-like_rpt1"/>
    <property type="match status" value="1"/>
</dbReference>
<protein>
    <recommendedName>
        <fullName evidence="2">protein kinase C</fullName>
        <ecNumber evidence="2">2.7.11.13</ecNumber>
    </recommendedName>
</protein>
<keyword evidence="17" id="KW-0812">Transmembrane</keyword>
<dbReference type="PANTHER" id="PTHR24351">
    <property type="entry name" value="RIBOSOMAL PROTEIN S6 KINASE"/>
    <property type="match status" value="1"/>
</dbReference>
<evidence type="ECO:0000256" key="6">
    <source>
        <dbReference type="ARBA" id="ARBA00022723"/>
    </source>
</evidence>
<dbReference type="SUPFAM" id="SSF56281">
    <property type="entry name" value="Metallo-hydrolase/oxidoreductase"/>
    <property type="match status" value="1"/>
</dbReference>